<proteinExistence type="inferred from homology"/>
<evidence type="ECO:0000256" key="2">
    <source>
        <dbReference type="ARBA" id="ARBA00023033"/>
    </source>
</evidence>
<keyword evidence="2" id="KW-0503">Monooxygenase</keyword>
<reference evidence="6" key="1">
    <citation type="journal article" date="2017" name="Front. Plant Sci.">
        <title>Climate Clever Clovers: New Paradigm to Reduce the Environmental Footprint of Ruminants by Breeding Low Methanogenic Forages Utilizing Haplotype Variation.</title>
        <authorList>
            <person name="Kaur P."/>
            <person name="Appels R."/>
            <person name="Bayer P.E."/>
            <person name="Keeble-Gagnere G."/>
            <person name="Wang J."/>
            <person name="Hirakawa H."/>
            <person name="Shirasawa K."/>
            <person name="Vercoe P."/>
            <person name="Stefanova K."/>
            <person name="Durmic Z."/>
            <person name="Nichols P."/>
            <person name="Revell C."/>
            <person name="Isobe S.N."/>
            <person name="Edwards D."/>
            <person name="Erskine W."/>
        </authorList>
    </citation>
    <scope>NUCLEOTIDE SEQUENCE [LARGE SCALE GENOMIC DNA]</scope>
    <source>
        <strain evidence="6">cv. Daliak</strain>
    </source>
</reference>
<protein>
    <recommendedName>
        <fullName evidence="4">FAD-binding domain-containing protein</fullName>
    </recommendedName>
</protein>
<organism evidence="5 6">
    <name type="scientific">Trifolium subterraneum</name>
    <name type="common">Subterranean clover</name>
    <dbReference type="NCBI Taxonomy" id="3900"/>
    <lineage>
        <taxon>Eukaryota</taxon>
        <taxon>Viridiplantae</taxon>
        <taxon>Streptophyta</taxon>
        <taxon>Embryophyta</taxon>
        <taxon>Tracheophyta</taxon>
        <taxon>Spermatophyta</taxon>
        <taxon>Magnoliopsida</taxon>
        <taxon>eudicotyledons</taxon>
        <taxon>Gunneridae</taxon>
        <taxon>Pentapetalae</taxon>
        <taxon>rosids</taxon>
        <taxon>fabids</taxon>
        <taxon>Fabales</taxon>
        <taxon>Fabaceae</taxon>
        <taxon>Papilionoideae</taxon>
        <taxon>50 kb inversion clade</taxon>
        <taxon>NPAAA clade</taxon>
        <taxon>Hologalegina</taxon>
        <taxon>IRL clade</taxon>
        <taxon>Trifolieae</taxon>
        <taxon>Trifolium</taxon>
    </lineage>
</organism>
<dbReference type="Proteomes" id="UP000242715">
    <property type="component" value="Unassembled WGS sequence"/>
</dbReference>
<dbReference type="GO" id="GO:0071949">
    <property type="term" value="F:FAD binding"/>
    <property type="evidence" value="ECO:0007669"/>
    <property type="project" value="InterPro"/>
</dbReference>
<name>A0A2Z6MBU4_TRISU</name>
<evidence type="ECO:0000313" key="5">
    <source>
        <dbReference type="EMBL" id="GAU29291.1"/>
    </source>
</evidence>
<dbReference type="OrthoDB" id="655030at2759"/>
<dbReference type="InterPro" id="IPR044560">
    <property type="entry name" value="MOase"/>
</dbReference>
<feature type="domain" description="FAD-binding" evidence="4">
    <location>
        <begin position="43"/>
        <end position="124"/>
    </location>
</feature>
<accession>A0A2Z6MBU4</accession>
<dbReference type="PANTHER" id="PTHR45934:SF9">
    <property type="entry name" value="FAD_NAD(P)-BINDING OXIDOREDUCTASE FAMILY PROTEIN"/>
    <property type="match status" value="1"/>
</dbReference>
<dbReference type="Gene3D" id="3.50.50.60">
    <property type="entry name" value="FAD/NAD(P)-binding domain"/>
    <property type="match status" value="1"/>
</dbReference>
<evidence type="ECO:0000313" key="6">
    <source>
        <dbReference type="Proteomes" id="UP000242715"/>
    </source>
</evidence>
<evidence type="ECO:0000259" key="4">
    <source>
        <dbReference type="Pfam" id="PF01494"/>
    </source>
</evidence>
<dbReference type="InterPro" id="IPR002938">
    <property type="entry name" value="FAD-bd"/>
</dbReference>
<dbReference type="Pfam" id="PF01494">
    <property type="entry name" value="FAD_binding_3"/>
    <property type="match status" value="1"/>
</dbReference>
<sequence>MATTTSSFMFLKLSTSFPCHTRTGSLRSSKLIKAQSSDVQKEHVVIVGGGIAGLATALSLHRLGVRSLVLEQSDSLRTGGTSLTLFKNGWSVLDSIGVANHLRTQYLEIQGQEVRAVERRVLLETLAAQLPPDTIQYSSRLVKIEPSSNGDTLLEFTNGSKLLAQIVIGCDGIRSPIAKWMGFSEPKFVGHCAFRGLASYSDGQPFQPRVNYIYGKGLRAGYVPVSPTKVYWFICFNSSSPGPYL</sequence>
<dbReference type="GO" id="GO:0004497">
    <property type="term" value="F:monooxygenase activity"/>
    <property type="evidence" value="ECO:0007669"/>
    <property type="project" value="UniProtKB-KW"/>
</dbReference>
<dbReference type="PANTHER" id="PTHR45934">
    <property type="entry name" value="FAD/NAD(P)-BINDING OXIDOREDUCTASE FAMILY PROTEIN"/>
    <property type="match status" value="1"/>
</dbReference>
<keyword evidence="1" id="KW-0560">Oxidoreductase</keyword>
<comment type="similarity">
    <text evidence="3">Belongs to the 3-hydroxybenzoate 6-hydroxylase family.</text>
</comment>
<evidence type="ECO:0000256" key="1">
    <source>
        <dbReference type="ARBA" id="ARBA00023002"/>
    </source>
</evidence>
<dbReference type="EMBL" id="DF973393">
    <property type="protein sequence ID" value="GAU29291.1"/>
    <property type="molecule type" value="Genomic_DNA"/>
</dbReference>
<dbReference type="SUPFAM" id="SSF51905">
    <property type="entry name" value="FAD/NAD(P)-binding domain"/>
    <property type="match status" value="1"/>
</dbReference>
<dbReference type="InterPro" id="IPR036188">
    <property type="entry name" value="FAD/NAD-bd_sf"/>
</dbReference>
<gene>
    <name evidence="5" type="ORF">TSUD_226620</name>
</gene>
<evidence type="ECO:0000256" key="3">
    <source>
        <dbReference type="ARBA" id="ARBA00024018"/>
    </source>
</evidence>
<keyword evidence="6" id="KW-1185">Reference proteome</keyword>
<dbReference type="AlphaFoldDB" id="A0A2Z6MBU4"/>